<organism evidence="2">
    <name type="scientific">Tanacetum cinerariifolium</name>
    <name type="common">Dalmatian daisy</name>
    <name type="synonym">Chrysanthemum cinerariifolium</name>
    <dbReference type="NCBI Taxonomy" id="118510"/>
    <lineage>
        <taxon>Eukaryota</taxon>
        <taxon>Viridiplantae</taxon>
        <taxon>Streptophyta</taxon>
        <taxon>Embryophyta</taxon>
        <taxon>Tracheophyta</taxon>
        <taxon>Spermatophyta</taxon>
        <taxon>Magnoliopsida</taxon>
        <taxon>eudicotyledons</taxon>
        <taxon>Gunneridae</taxon>
        <taxon>Pentapetalae</taxon>
        <taxon>asterids</taxon>
        <taxon>campanulids</taxon>
        <taxon>Asterales</taxon>
        <taxon>Asteraceae</taxon>
        <taxon>Asteroideae</taxon>
        <taxon>Anthemideae</taxon>
        <taxon>Anthemidinae</taxon>
        <taxon>Tanacetum</taxon>
    </lineage>
</organism>
<reference evidence="2" key="1">
    <citation type="journal article" date="2019" name="Sci. Rep.">
        <title>Draft genome of Tanacetum cinerariifolium, the natural source of mosquito coil.</title>
        <authorList>
            <person name="Yamashiro T."/>
            <person name="Shiraishi A."/>
            <person name="Satake H."/>
            <person name="Nakayama K."/>
        </authorList>
    </citation>
    <scope>NUCLEOTIDE SEQUENCE</scope>
</reference>
<feature type="non-terminal residue" evidence="2">
    <location>
        <position position="1"/>
    </location>
</feature>
<evidence type="ECO:0000256" key="1">
    <source>
        <dbReference type="SAM" id="MobiDB-lite"/>
    </source>
</evidence>
<accession>A0A699IVU4</accession>
<feature type="region of interest" description="Disordered" evidence="1">
    <location>
        <begin position="65"/>
        <end position="86"/>
    </location>
</feature>
<name>A0A699IVU4_TANCI</name>
<sequence length="161" mass="17898">SGPEPQLLTPRTISSEVVPNPPSPTPYVPPTKKDWDILFQLMFDEYLSLPPSVASPVPAVVALEPADSTSSPSSTPVDQDAPSSKDLKEACGIKVMQEELNEFERLEVRELVPRPDRVMIITLKWIFKSKLDELGGVLKKQEDIVKKKGSTLKNLLHRLLD</sequence>
<feature type="compositionally biased region" description="Low complexity" evidence="1">
    <location>
        <begin position="65"/>
        <end position="76"/>
    </location>
</feature>
<comment type="caution">
    <text evidence="2">The sequence shown here is derived from an EMBL/GenBank/DDBJ whole genome shotgun (WGS) entry which is preliminary data.</text>
</comment>
<feature type="compositionally biased region" description="Pro residues" evidence="1">
    <location>
        <begin position="19"/>
        <end position="29"/>
    </location>
</feature>
<gene>
    <name evidence="2" type="ORF">Tci_561809</name>
</gene>
<protein>
    <submittedName>
        <fullName evidence="2">Retrovirus-related Pol polyprotein from transposon TNT 1-94</fullName>
    </submittedName>
</protein>
<dbReference type="EMBL" id="BKCJ010339048">
    <property type="protein sequence ID" value="GEZ89836.1"/>
    <property type="molecule type" value="Genomic_DNA"/>
</dbReference>
<feature type="region of interest" description="Disordered" evidence="1">
    <location>
        <begin position="1"/>
        <end position="29"/>
    </location>
</feature>
<evidence type="ECO:0000313" key="2">
    <source>
        <dbReference type="EMBL" id="GEZ89836.1"/>
    </source>
</evidence>
<dbReference type="AlphaFoldDB" id="A0A699IVU4"/>
<proteinExistence type="predicted"/>